<dbReference type="EMBL" id="LR877149">
    <property type="protein sequence ID" value="CAD2215388.1"/>
    <property type="molecule type" value="Genomic_DNA"/>
</dbReference>
<keyword evidence="2" id="KW-0732">Signal</keyword>
<dbReference type="AlphaFoldDB" id="A0A7G2C6D7"/>
<dbReference type="VEuPathDB" id="TriTrypDB:ADEAN_000284300"/>
<organism evidence="3 4">
    <name type="scientific">Angomonas deanei</name>
    <dbReference type="NCBI Taxonomy" id="59799"/>
    <lineage>
        <taxon>Eukaryota</taxon>
        <taxon>Discoba</taxon>
        <taxon>Euglenozoa</taxon>
        <taxon>Kinetoplastea</taxon>
        <taxon>Metakinetoplastina</taxon>
        <taxon>Trypanosomatida</taxon>
        <taxon>Trypanosomatidae</taxon>
        <taxon>Strigomonadinae</taxon>
        <taxon>Angomonas</taxon>
    </lineage>
</organism>
<evidence type="ECO:0000313" key="4">
    <source>
        <dbReference type="Proteomes" id="UP000515908"/>
    </source>
</evidence>
<keyword evidence="4" id="KW-1185">Reference proteome</keyword>
<evidence type="ECO:0008006" key="5">
    <source>
        <dbReference type="Google" id="ProtNLM"/>
    </source>
</evidence>
<feature type="chain" id="PRO_5028965514" description="Secreted protein" evidence="2">
    <location>
        <begin position="24"/>
        <end position="275"/>
    </location>
</feature>
<sequence>MTRRSIHACFKFLAASLPPVVTGAAPVLPVAWVDSSPTNSFLLWFNSLSRLAFSRLLLRSSTTCLSPLKPPKTFRPWNTQNRLWATAARTTVAPPSTSSSLNSHDDGLATGLRNSRLIISEACSPSTRWRKRGAGRREDDMLAFASAVRVSFPQRTPLKAGRGITVTYTPELTLSLRPSLAASSASRSNVSSSQLHVRRKSSTLKNNPGPLDKTDSLCSRTNLLHSAFRCSGVESPGGGTRWPNTPKSTFVGSFILRMSETSSSRLLVCSSNAES</sequence>
<accession>A0A7G2C6D7</accession>
<proteinExistence type="predicted"/>
<evidence type="ECO:0000256" key="1">
    <source>
        <dbReference type="SAM" id="MobiDB-lite"/>
    </source>
</evidence>
<dbReference type="Proteomes" id="UP000515908">
    <property type="component" value="Chromosome 05"/>
</dbReference>
<feature type="compositionally biased region" description="Low complexity" evidence="1">
    <location>
        <begin position="183"/>
        <end position="193"/>
    </location>
</feature>
<evidence type="ECO:0000256" key="2">
    <source>
        <dbReference type="SAM" id="SignalP"/>
    </source>
</evidence>
<gene>
    <name evidence="3" type="ORF">ADEAN_000284300</name>
</gene>
<protein>
    <recommendedName>
        <fullName evidence="5">Secreted protein</fullName>
    </recommendedName>
</protein>
<name>A0A7G2C6D7_9TRYP</name>
<feature type="signal peptide" evidence="2">
    <location>
        <begin position="1"/>
        <end position="23"/>
    </location>
</feature>
<evidence type="ECO:0000313" key="3">
    <source>
        <dbReference type="EMBL" id="CAD2215388.1"/>
    </source>
</evidence>
<reference evidence="3 4" key="1">
    <citation type="submission" date="2020-08" db="EMBL/GenBank/DDBJ databases">
        <authorList>
            <person name="Newling K."/>
            <person name="Davey J."/>
            <person name="Forrester S."/>
        </authorList>
    </citation>
    <scope>NUCLEOTIDE SEQUENCE [LARGE SCALE GENOMIC DNA]</scope>
    <source>
        <strain evidence="4">Crithidia deanei Carvalho (ATCC PRA-265)</strain>
    </source>
</reference>
<feature type="region of interest" description="Disordered" evidence="1">
    <location>
        <begin position="183"/>
        <end position="216"/>
    </location>
</feature>